<dbReference type="Pfam" id="PF10588">
    <property type="entry name" value="NADH-G_4Fe-4S_3"/>
    <property type="match status" value="1"/>
</dbReference>
<evidence type="ECO:0000256" key="3">
    <source>
        <dbReference type="ARBA" id="ARBA00022737"/>
    </source>
</evidence>
<dbReference type="InterPro" id="IPR019574">
    <property type="entry name" value="NADH_UbQ_OxRdtase_Gsu_4Fe4S-bd"/>
</dbReference>
<evidence type="ECO:0000256" key="5">
    <source>
        <dbReference type="ARBA" id="ARBA00023004"/>
    </source>
</evidence>
<dbReference type="SMART" id="SM00926">
    <property type="entry name" value="Molybdop_Fe4S4"/>
    <property type="match status" value="1"/>
</dbReference>
<keyword evidence="4 11" id="KW-0560">Oxidoreductase</keyword>
<dbReference type="PROSITE" id="PS00551">
    <property type="entry name" value="MOLYBDOPTERIN_PROK_1"/>
    <property type="match status" value="1"/>
</dbReference>
<gene>
    <name evidence="11" type="primary">sfrA</name>
    <name evidence="11" type="ORF">CI610_02329</name>
</gene>
<dbReference type="InterPro" id="IPR001041">
    <property type="entry name" value="2Fe-2S_ferredoxin-type"/>
</dbReference>
<dbReference type="PROSITE" id="PS00198">
    <property type="entry name" value="4FE4S_FER_1"/>
    <property type="match status" value="1"/>
</dbReference>
<dbReference type="Pfam" id="PF04879">
    <property type="entry name" value="Molybdop_Fe4S4"/>
    <property type="match status" value="1"/>
</dbReference>
<keyword evidence="3" id="KW-0677">Repeat</keyword>
<feature type="domain" description="4Fe-4S His(Cys)3-ligated-type" evidence="10">
    <location>
        <begin position="81"/>
        <end position="120"/>
    </location>
</feature>
<dbReference type="CDD" id="cd00207">
    <property type="entry name" value="fer2"/>
    <property type="match status" value="1"/>
</dbReference>
<keyword evidence="6" id="KW-0411">Iron-sulfur</keyword>
<feature type="domain" description="4Fe-4S ferredoxin-type" evidence="8">
    <location>
        <begin position="184"/>
        <end position="213"/>
    </location>
</feature>
<dbReference type="PROSITE" id="PS51839">
    <property type="entry name" value="4FE4S_HC3"/>
    <property type="match status" value="1"/>
</dbReference>
<dbReference type="GO" id="GO:0022904">
    <property type="term" value="P:respiratory electron transport chain"/>
    <property type="evidence" value="ECO:0007669"/>
    <property type="project" value="TreeGrafter"/>
</dbReference>
<dbReference type="PANTHER" id="PTHR43105">
    <property type="entry name" value="RESPIRATORY NITRATE REDUCTASE"/>
    <property type="match status" value="1"/>
</dbReference>
<dbReference type="Gene3D" id="3.30.70.20">
    <property type="match status" value="1"/>
</dbReference>
<dbReference type="InterPro" id="IPR017896">
    <property type="entry name" value="4Fe4S_Fe-S-bd"/>
</dbReference>
<keyword evidence="5" id="KW-0408">Iron</keyword>
<dbReference type="Gene3D" id="3.40.50.740">
    <property type="match status" value="1"/>
</dbReference>
<evidence type="ECO:0000256" key="6">
    <source>
        <dbReference type="ARBA" id="ARBA00023014"/>
    </source>
</evidence>
<evidence type="ECO:0000259" key="8">
    <source>
        <dbReference type="PROSITE" id="PS51379"/>
    </source>
</evidence>
<evidence type="ECO:0000256" key="1">
    <source>
        <dbReference type="ARBA" id="ARBA00022485"/>
    </source>
</evidence>
<evidence type="ECO:0000259" key="10">
    <source>
        <dbReference type="PROSITE" id="PS51839"/>
    </source>
</evidence>
<dbReference type="InterPro" id="IPR027467">
    <property type="entry name" value="MopterinOxRdtase_cofactor_BS"/>
</dbReference>
<evidence type="ECO:0000313" key="11">
    <source>
        <dbReference type="EMBL" id="PJE78721.1"/>
    </source>
</evidence>
<organism evidence="11">
    <name type="scientific">invertebrate metagenome</name>
    <dbReference type="NCBI Taxonomy" id="1711999"/>
    <lineage>
        <taxon>unclassified sequences</taxon>
        <taxon>metagenomes</taxon>
        <taxon>organismal metagenomes</taxon>
    </lineage>
</organism>
<dbReference type="EC" id="1.-.-.-" evidence="11"/>
<dbReference type="FunFam" id="2.20.25.90:FF:000001">
    <property type="entry name" value="Formate dehydrogenase subunit alpha"/>
    <property type="match status" value="1"/>
</dbReference>
<dbReference type="InterPro" id="IPR017900">
    <property type="entry name" value="4Fe4S_Fe_S_CS"/>
</dbReference>
<dbReference type="SUPFAM" id="SSF54862">
    <property type="entry name" value="4Fe-4S ferredoxins"/>
    <property type="match status" value="1"/>
</dbReference>
<dbReference type="PROSITE" id="PS51379">
    <property type="entry name" value="4FE4S_FER_2"/>
    <property type="match status" value="2"/>
</dbReference>
<feature type="domain" description="4Fe-4S ferredoxin-type" evidence="8">
    <location>
        <begin position="140"/>
        <end position="159"/>
    </location>
</feature>
<name>A0A2H9T673_9ZZZZ</name>
<dbReference type="GO" id="GO:0051539">
    <property type="term" value="F:4 iron, 4 sulfur cluster binding"/>
    <property type="evidence" value="ECO:0007669"/>
    <property type="project" value="UniProtKB-KW"/>
</dbReference>
<dbReference type="SUPFAM" id="SSF53706">
    <property type="entry name" value="Formate dehydrogenase/DMSO reductase, domains 1-3"/>
    <property type="match status" value="1"/>
</dbReference>
<dbReference type="SUPFAM" id="SSF54292">
    <property type="entry name" value="2Fe-2S ferredoxin-like"/>
    <property type="match status" value="1"/>
</dbReference>
<dbReference type="PANTHER" id="PTHR43105:SF14">
    <property type="entry name" value="FORMATE DEHYDROGENASE H"/>
    <property type="match status" value="1"/>
</dbReference>
<dbReference type="InterPro" id="IPR054351">
    <property type="entry name" value="NADH_UbQ_OxRdtase_ferredoxin"/>
</dbReference>
<sequence length="355" mass="39367">MKENSTLMINHQRYTFDQGDTLLDVAKKNCITIPTLCHLKDTMPTGACRLCQVEVKGSRDLMTACDTPACEGMVIETESDKVIEARKQVIGMMLASGSHDCLLCYRNGTCELQDLAVTYQVDGSEFPHMPLNTDIEDVNPLIARDFSRCVLCGRCVKACNEVQVHDNLSFSNRGELPKIHAGLGDLTLKDSDCAFCGECIQACPTGALFEKKSRFAGKPWEQKTVRTTCPYCGVGCQLDLHINKDNKIVRVTGTENAQPNKGRTCVKGRFGYDFIYSDKRLTTPLIRKDGELQPASWDKALDLVANKFKQIIHESGPDALAGVSCARSTNEDSFQMQKLFRTVFGTNNIDHCART</sequence>
<evidence type="ECO:0000256" key="4">
    <source>
        <dbReference type="ARBA" id="ARBA00023002"/>
    </source>
</evidence>
<dbReference type="Pfam" id="PF00384">
    <property type="entry name" value="Molybdopterin"/>
    <property type="match status" value="1"/>
</dbReference>
<reference evidence="11" key="1">
    <citation type="journal article" date="2017" name="Appl. Environ. Microbiol.">
        <title>Molecular characterization of an Endozoicomonas-like organism causing infection in king scallop Pecten maximus L.</title>
        <authorList>
            <person name="Cano I."/>
            <person name="van Aerle R."/>
            <person name="Ross S."/>
            <person name="Verner-Jeffreys D.W."/>
            <person name="Paley R.K."/>
            <person name="Rimmer G."/>
            <person name="Ryder D."/>
            <person name="Hooper P."/>
            <person name="Stone D."/>
            <person name="Feist S.W."/>
        </authorList>
    </citation>
    <scope>NUCLEOTIDE SEQUENCE</scope>
</reference>
<dbReference type="PROSITE" id="PS51669">
    <property type="entry name" value="4FE4S_MOW_BIS_MGD"/>
    <property type="match status" value="1"/>
</dbReference>
<dbReference type="SMART" id="SM00929">
    <property type="entry name" value="NADH-G_4Fe-4S_3"/>
    <property type="match status" value="1"/>
</dbReference>
<feature type="domain" description="4Fe-4S Mo/W bis-MGD-type" evidence="9">
    <location>
        <begin position="222"/>
        <end position="279"/>
    </location>
</feature>
<dbReference type="GO" id="GO:0016020">
    <property type="term" value="C:membrane"/>
    <property type="evidence" value="ECO:0007669"/>
    <property type="project" value="TreeGrafter"/>
</dbReference>
<dbReference type="FunFam" id="3.30.70.20:FF:000035">
    <property type="entry name" value="Iron hydrogenase 1"/>
    <property type="match status" value="1"/>
</dbReference>
<dbReference type="EMBL" id="NSIT01000136">
    <property type="protein sequence ID" value="PJE78721.1"/>
    <property type="molecule type" value="Genomic_DNA"/>
</dbReference>
<dbReference type="Gene3D" id="3.10.20.740">
    <property type="match status" value="1"/>
</dbReference>
<protein>
    <submittedName>
        <fullName evidence="11">NADPH-Fe(3+) oxidoreductase subunit alpha</fullName>
        <ecNumber evidence="11">1.-.-.-</ecNumber>
    </submittedName>
</protein>
<accession>A0A2H9T673</accession>
<evidence type="ECO:0000259" key="7">
    <source>
        <dbReference type="PROSITE" id="PS51085"/>
    </source>
</evidence>
<dbReference type="GO" id="GO:0046872">
    <property type="term" value="F:metal ion binding"/>
    <property type="evidence" value="ECO:0007669"/>
    <property type="project" value="UniProtKB-KW"/>
</dbReference>
<dbReference type="PROSITE" id="PS51085">
    <property type="entry name" value="2FE2S_FER_2"/>
    <property type="match status" value="1"/>
</dbReference>
<proteinExistence type="predicted"/>
<dbReference type="Gene3D" id="2.20.25.90">
    <property type="entry name" value="ADC-like domains"/>
    <property type="match status" value="1"/>
</dbReference>
<dbReference type="InterPro" id="IPR006656">
    <property type="entry name" value="Mopterin_OxRdtase"/>
</dbReference>
<keyword evidence="1" id="KW-0004">4Fe-4S</keyword>
<evidence type="ECO:0000256" key="2">
    <source>
        <dbReference type="ARBA" id="ARBA00022723"/>
    </source>
</evidence>
<dbReference type="AlphaFoldDB" id="A0A2H9T673"/>
<dbReference type="InterPro" id="IPR050123">
    <property type="entry name" value="Prok_molybdopt-oxidoreductase"/>
</dbReference>
<keyword evidence="2" id="KW-0479">Metal-binding</keyword>
<comment type="caution">
    <text evidence="11">The sequence shown here is derived from an EMBL/GenBank/DDBJ whole genome shotgun (WGS) entry which is preliminary data.</text>
</comment>
<dbReference type="Pfam" id="PF22117">
    <property type="entry name" value="Fer4_Nqo3"/>
    <property type="match status" value="1"/>
</dbReference>
<dbReference type="InterPro" id="IPR036010">
    <property type="entry name" value="2Fe-2S_ferredoxin-like_sf"/>
</dbReference>
<dbReference type="InterPro" id="IPR006963">
    <property type="entry name" value="Mopterin_OxRdtase_4Fe-4S_dom"/>
</dbReference>
<dbReference type="Pfam" id="PF13510">
    <property type="entry name" value="Fer2_4"/>
    <property type="match status" value="1"/>
</dbReference>
<feature type="domain" description="2Fe-2S ferredoxin-type" evidence="7">
    <location>
        <begin position="3"/>
        <end position="81"/>
    </location>
</feature>
<evidence type="ECO:0000259" key="9">
    <source>
        <dbReference type="PROSITE" id="PS51669"/>
    </source>
</evidence>
<dbReference type="GO" id="GO:0003954">
    <property type="term" value="F:NADH dehydrogenase activity"/>
    <property type="evidence" value="ECO:0007669"/>
    <property type="project" value="TreeGrafter"/>
</dbReference>